<evidence type="ECO:0000256" key="4">
    <source>
        <dbReference type="SAM" id="SignalP"/>
    </source>
</evidence>
<dbReference type="SUPFAM" id="SSF51905">
    <property type="entry name" value="FAD/NAD(P)-binding domain"/>
    <property type="match status" value="1"/>
</dbReference>
<dbReference type="PANTHER" id="PTHR43747:SF5">
    <property type="entry name" value="FAD-BINDING DOMAIN-CONTAINING PROTEIN"/>
    <property type="match status" value="1"/>
</dbReference>
<evidence type="ECO:0000313" key="5">
    <source>
        <dbReference type="EMBL" id="CCX34317.1"/>
    </source>
</evidence>
<evidence type="ECO:0000313" key="6">
    <source>
        <dbReference type="Proteomes" id="UP000018144"/>
    </source>
</evidence>
<keyword evidence="4" id="KW-0732">Signal</keyword>
<sequence length="641" mass="71996">MFMWATSFLSLVLLFPRHAAFSISKFFRFLDFPINRRLITRHARNDGETAFLNAANQTPLNDTDVLVVGGGIHSLIYAIHTAKLSPGRTINVVEKAGSPSYKIGESTLTTFGLWLKTIGIESPMLWRLFGPKDGLAFYYMPQNGDPENYTGFCANGPPGDFVPTLQIERKISELMLTLIAQRMGVNVWHGHSVDIDNTVLADGGSKVPVAGKQVNAKLVVDATGRFRRFASKEARLQRFDGWNTDAFWGYFECPVDESEIPLDHYESVNTNHICLPEGWAWVIRLPTWEGSSIKNLTKMINYLLDLNYAGVPADEIPSSLELARMFGLKFRWVVSIGFALRTDTEYPADLSSYGSCEAEQRFNWITAKYPKMAGLMSKHKLVRDLYGPGTTWYIRKNLTYVSPKVTGNGFIAIGDATGFTNPLYSPGINANMGTSVAAAELTASYLDSEDAKGRAESMQKYEEYCNGRVDGLHRMNVFNYVLMRSPQLGPLGPLWQYLSGTGMPGWQKMRTYDFNTAGDILKNWDWGAREPEYAEFADSVIKMLPGKPSEPVDPEIEQLILNMSDAKVKELVAGGKFKNRWAGLLRWYNDSLIRSETKIDKDILARRCSKCTNWRLLTGDRKCATCGAMNKQELSQKVMYN</sequence>
<dbReference type="Proteomes" id="UP000018144">
    <property type="component" value="Unassembled WGS sequence"/>
</dbReference>
<dbReference type="AlphaFoldDB" id="U4LV70"/>
<dbReference type="eggNOG" id="ENOG502RRAN">
    <property type="taxonomic scope" value="Eukaryota"/>
</dbReference>
<dbReference type="InterPro" id="IPR036188">
    <property type="entry name" value="FAD/NAD-bd_sf"/>
</dbReference>
<dbReference type="InterPro" id="IPR050816">
    <property type="entry name" value="Flavin-dep_Halogenase_NPB"/>
</dbReference>
<comment type="similarity">
    <text evidence="1">Belongs to the flavin-dependent halogenase family.</text>
</comment>
<protein>
    <submittedName>
        <fullName evidence="5">Similar to Tryptophan 2-halogenase acc. no. Q0VZ69</fullName>
    </submittedName>
</protein>
<feature type="signal peptide" evidence="4">
    <location>
        <begin position="1"/>
        <end position="20"/>
    </location>
</feature>
<dbReference type="Gene3D" id="3.50.50.60">
    <property type="entry name" value="FAD/NAD(P)-binding domain"/>
    <property type="match status" value="2"/>
</dbReference>
<accession>U4LV70</accession>
<dbReference type="OrthoDB" id="5278911at2759"/>
<dbReference type="InterPro" id="IPR006905">
    <property type="entry name" value="Flavin_halogenase"/>
</dbReference>
<evidence type="ECO:0000256" key="3">
    <source>
        <dbReference type="ARBA" id="ARBA00023033"/>
    </source>
</evidence>
<name>U4LV70_PYROM</name>
<evidence type="ECO:0000256" key="1">
    <source>
        <dbReference type="ARBA" id="ARBA00005706"/>
    </source>
</evidence>
<proteinExistence type="inferred from homology"/>
<gene>
    <name evidence="5" type="ORF">PCON_03510</name>
</gene>
<dbReference type="STRING" id="1076935.U4LV70"/>
<reference evidence="5 6" key="1">
    <citation type="journal article" date="2013" name="PLoS Genet.">
        <title>The genome and development-dependent transcriptomes of Pyronema confluens: a window into fungal evolution.</title>
        <authorList>
            <person name="Traeger S."/>
            <person name="Altegoer F."/>
            <person name="Freitag M."/>
            <person name="Gabaldon T."/>
            <person name="Kempken F."/>
            <person name="Kumar A."/>
            <person name="Marcet-Houben M."/>
            <person name="Poggeler S."/>
            <person name="Stajich J.E."/>
            <person name="Nowrousian M."/>
        </authorList>
    </citation>
    <scope>NUCLEOTIDE SEQUENCE [LARGE SCALE GENOMIC DNA]</scope>
    <source>
        <strain evidence="6">CBS 100304</strain>
        <tissue evidence="5">Vegetative mycelium</tissue>
    </source>
</reference>
<keyword evidence="6" id="KW-1185">Reference proteome</keyword>
<organism evidence="5 6">
    <name type="scientific">Pyronema omphalodes (strain CBS 100304)</name>
    <name type="common">Pyronema confluens</name>
    <dbReference type="NCBI Taxonomy" id="1076935"/>
    <lineage>
        <taxon>Eukaryota</taxon>
        <taxon>Fungi</taxon>
        <taxon>Dikarya</taxon>
        <taxon>Ascomycota</taxon>
        <taxon>Pezizomycotina</taxon>
        <taxon>Pezizomycetes</taxon>
        <taxon>Pezizales</taxon>
        <taxon>Pyronemataceae</taxon>
        <taxon>Pyronema</taxon>
    </lineage>
</organism>
<dbReference type="PANTHER" id="PTHR43747">
    <property type="entry name" value="FAD-BINDING PROTEIN"/>
    <property type="match status" value="1"/>
</dbReference>
<dbReference type="Pfam" id="PF04820">
    <property type="entry name" value="Trp_halogenase"/>
    <property type="match status" value="1"/>
</dbReference>
<evidence type="ECO:0000256" key="2">
    <source>
        <dbReference type="ARBA" id="ARBA00023002"/>
    </source>
</evidence>
<dbReference type="OMA" id="GPGTTWY"/>
<feature type="chain" id="PRO_5004652420" evidence="4">
    <location>
        <begin position="21"/>
        <end position="641"/>
    </location>
</feature>
<dbReference type="EMBL" id="HF936512">
    <property type="protein sequence ID" value="CCX34317.1"/>
    <property type="molecule type" value="Genomic_DNA"/>
</dbReference>
<keyword evidence="3" id="KW-0503">Monooxygenase</keyword>
<dbReference type="GO" id="GO:0004497">
    <property type="term" value="F:monooxygenase activity"/>
    <property type="evidence" value="ECO:0007669"/>
    <property type="project" value="UniProtKB-KW"/>
</dbReference>
<keyword evidence="2" id="KW-0560">Oxidoreductase</keyword>